<proteinExistence type="predicted"/>
<dbReference type="RefSeq" id="WP_310068381.1">
    <property type="nucleotide sequence ID" value="NZ_JAVDVX010000001.1"/>
</dbReference>
<accession>A0ABU1UTR5</accession>
<evidence type="ECO:0000313" key="2">
    <source>
        <dbReference type="EMBL" id="MDR7088568.1"/>
    </source>
</evidence>
<dbReference type="SUPFAM" id="SSF63829">
    <property type="entry name" value="Calcium-dependent phosphotriesterase"/>
    <property type="match status" value="1"/>
</dbReference>
<name>A0ABU1UTR5_9GAMM</name>
<evidence type="ECO:0008006" key="4">
    <source>
        <dbReference type="Google" id="ProtNLM"/>
    </source>
</evidence>
<feature type="chain" id="PRO_5045999770" description="SMP-30/Gluconolactonase/LRE-like region domain-containing protein" evidence="1">
    <location>
        <begin position="22"/>
        <end position="295"/>
    </location>
</feature>
<feature type="signal peptide" evidence="1">
    <location>
        <begin position="1"/>
        <end position="21"/>
    </location>
</feature>
<keyword evidence="1" id="KW-0732">Signal</keyword>
<sequence length="295" mass="32204">MRKSLFSTFFISFLLSNVSVAKDTSQAHWDTVSSNLMMPYGILVKSQKVLVSTIPTIGSIDEESGAFYEKTALANGSPAGFIKAENGYVVVENGTGRLLAFDKNFSDSQVIAEGLGDPITVKETKDAYLVVDYNFGLPNGRLMSISKKSKWPVSPKILLTLDGPGSFYVDKNDLVYISKFDSGDLIEFNLKTKSQRIVATGLGRPLDVVRVNKEGFLVSDFGGFDTTGRLLFVSNEGAVVTLNSDSIANPTGLFLTEKFVYTTDMTGGKLLKARTFNLLCSSKQANDLNKKFCKK</sequence>
<dbReference type="Gene3D" id="2.120.10.30">
    <property type="entry name" value="TolB, C-terminal domain"/>
    <property type="match status" value="1"/>
</dbReference>
<dbReference type="Proteomes" id="UP001253595">
    <property type="component" value="Unassembled WGS sequence"/>
</dbReference>
<evidence type="ECO:0000256" key="1">
    <source>
        <dbReference type="SAM" id="SignalP"/>
    </source>
</evidence>
<keyword evidence="3" id="KW-1185">Reference proteome</keyword>
<organism evidence="2 3">
    <name type="scientific">Cellvibrio fibrivorans</name>
    <dbReference type="NCBI Taxonomy" id="126350"/>
    <lineage>
        <taxon>Bacteria</taxon>
        <taxon>Pseudomonadati</taxon>
        <taxon>Pseudomonadota</taxon>
        <taxon>Gammaproteobacteria</taxon>
        <taxon>Cellvibrionales</taxon>
        <taxon>Cellvibrionaceae</taxon>
        <taxon>Cellvibrio</taxon>
    </lineage>
</organism>
<evidence type="ECO:0000313" key="3">
    <source>
        <dbReference type="Proteomes" id="UP001253595"/>
    </source>
</evidence>
<comment type="caution">
    <text evidence="2">The sequence shown here is derived from an EMBL/GenBank/DDBJ whole genome shotgun (WGS) entry which is preliminary data.</text>
</comment>
<dbReference type="InterPro" id="IPR011042">
    <property type="entry name" value="6-blade_b-propeller_TolB-like"/>
</dbReference>
<gene>
    <name evidence="2" type="ORF">J2X05_000571</name>
</gene>
<dbReference type="EMBL" id="JAVDVX010000001">
    <property type="protein sequence ID" value="MDR7088568.1"/>
    <property type="molecule type" value="Genomic_DNA"/>
</dbReference>
<protein>
    <recommendedName>
        <fullName evidence="4">SMP-30/Gluconolactonase/LRE-like region domain-containing protein</fullName>
    </recommendedName>
</protein>
<reference evidence="2 3" key="1">
    <citation type="submission" date="2023-07" db="EMBL/GenBank/DDBJ databases">
        <title>Sorghum-associated microbial communities from plants grown in Nebraska, USA.</title>
        <authorList>
            <person name="Schachtman D."/>
        </authorList>
    </citation>
    <scope>NUCLEOTIDE SEQUENCE [LARGE SCALE GENOMIC DNA]</scope>
    <source>
        <strain evidence="2 3">BE190</strain>
    </source>
</reference>